<evidence type="ECO:0000256" key="1">
    <source>
        <dbReference type="SAM" id="MobiDB-lite"/>
    </source>
</evidence>
<dbReference type="EMBL" id="BMVU01000025">
    <property type="protein sequence ID" value="GGX88063.1"/>
    <property type="molecule type" value="Genomic_DNA"/>
</dbReference>
<protein>
    <submittedName>
        <fullName evidence="2">Uncharacterized protein</fullName>
    </submittedName>
</protein>
<reference evidence="2" key="2">
    <citation type="submission" date="2020-09" db="EMBL/GenBank/DDBJ databases">
        <authorList>
            <person name="Sun Q."/>
            <person name="Ohkuma M."/>
        </authorList>
    </citation>
    <scope>NUCLEOTIDE SEQUENCE</scope>
    <source>
        <strain evidence="2">JCM 4790</strain>
    </source>
</reference>
<proteinExistence type="predicted"/>
<dbReference type="Proteomes" id="UP000619244">
    <property type="component" value="Unassembled WGS sequence"/>
</dbReference>
<name>A0A918NQT7_9ACTN</name>
<evidence type="ECO:0000313" key="3">
    <source>
        <dbReference type="Proteomes" id="UP000619244"/>
    </source>
</evidence>
<keyword evidence="3" id="KW-1185">Reference proteome</keyword>
<sequence>MAGHLGTAAERPARAYWPICAAAASSNARTSGRRAGLNTGHGSTEATCARLPEAPASSAAAPRGGPTRPVPVPAGSAAETPTAHADTTDDAGTTDGSDARDGATRRTGGALRVGSTDRADRATARVDRVTAPAGHVTARANRTASGDGPRLAAPAG</sequence>
<feature type="compositionally biased region" description="Low complexity" evidence="1">
    <location>
        <begin position="54"/>
        <end position="96"/>
    </location>
</feature>
<comment type="caution">
    <text evidence="2">The sequence shown here is derived from an EMBL/GenBank/DDBJ whole genome shotgun (WGS) entry which is preliminary data.</text>
</comment>
<organism evidence="2 3">
    <name type="scientific">Streptomyces minutiscleroticus</name>
    <dbReference type="NCBI Taxonomy" id="68238"/>
    <lineage>
        <taxon>Bacteria</taxon>
        <taxon>Bacillati</taxon>
        <taxon>Actinomycetota</taxon>
        <taxon>Actinomycetes</taxon>
        <taxon>Kitasatosporales</taxon>
        <taxon>Streptomycetaceae</taxon>
        <taxon>Streptomyces</taxon>
    </lineage>
</organism>
<gene>
    <name evidence="2" type="ORF">GCM10010358_47650</name>
</gene>
<reference evidence="2" key="1">
    <citation type="journal article" date="2014" name="Int. J. Syst. Evol. Microbiol.">
        <title>Complete genome sequence of Corynebacterium casei LMG S-19264T (=DSM 44701T), isolated from a smear-ripened cheese.</title>
        <authorList>
            <consortium name="US DOE Joint Genome Institute (JGI-PGF)"/>
            <person name="Walter F."/>
            <person name="Albersmeier A."/>
            <person name="Kalinowski J."/>
            <person name="Ruckert C."/>
        </authorList>
    </citation>
    <scope>NUCLEOTIDE SEQUENCE</scope>
    <source>
        <strain evidence="2">JCM 4790</strain>
    </source>
</reference>
<accession>A0A918NQT7</accession>
<evidence type="ECO:0000313" key="2">
    <source>
        <dbReference type="EMBL" id="GGX88063.1"/>
    </source>
</evidence>
<feature type="region of interest" description="Disordered" evidence="1">
    <location>
        <begin position="24"/>
        <end position="156"/>
    </location>
</feature>
<dbReference type="AlphaFoldDB" id="A0A918NQT7"/>
<feature type="compositionally biased region" description="Basic and acidic residues" evidence="1">
    <location>
        <begin position="115"/>
        <end position="128"/>
    </location>
</feature>